<evidence type="ECO:0000256" key="5">
    <source>
        <dbReference type="ARBA" id="ARBA00023136"/>
    </source>
</evidence>
<feature type="transmembrane region" description="Helical" evidence="7">
    <location>
        <begin position="689"/>
        <end position="714"/>
    </location>
</feature>
<dbReference type="GO" id="GO:0022857">
    <property type="term" value="F:transmembrane transporter activity"/>
    <property type="evidence" value="ECO:0007669"/>
    <property type="project" value="TreeGrafter"/>
</dbReference>
<keyword evidence="3 7" id="KW-0812">Transmembrane</keyword>
<organism evidence="9 10">
    <name type="scientific">Robertmurraya siralis</name>
    <dbReference type="NCBI Taxonomy" id="77777"/>
    <lineage>
        <taxon>Bacteria</taxon>
        <taxon>Bacillati</taxon>
        <taxon>Bacillota</taxon>
        <taxon>Bacilli</taxon>
        <taxon>Bacillales</taxon>
        <taxon>Bacillaceae</taxon>
        <taxon>Robertmurraya</taxon>
    </lineage>
</organism>
<accession>A0A919WJU2</accession>
<evidence type="ECO:0000256" key="1">
    <source>
        <dbReference type="ARBA" id="ARBA00004651"/>
    </source>
</evidence>
<dbReference type="AlphaFoldDB" id="A0A919WJU2"/>
<dbReference type="EMBL" id="BORC01000006">
    <property type="protein sequence ID" value="GIN63373.1"/>
    <property type="molecule type" value="Genomic_DNA"/>
</dbReference>
<comment type="similarity">
    <text evidence="6">Belongs to the ABC-4 integral membrane protein family.</text>
</comment>
<evidence type="ECO:0000313" key="9">
    <source>
        <dbReference type="EMBL" id="GIN63373.1"/>
    </source>
</evidence>
<evidence type="ECO:0000256" key="6">
    <source>
        <dbReference type="ARBA" id="ARBA00038076"/>
    </source>
</evidence>
<evidence type="ECO:0000256" key="4">
    <source>
        <dbReference type="ARBA" id="ARBA00022989"/>
    </source>
</evidence>
<dbReference type="Pfam" id="PF02687">
    <property type="entry name" value="FtsX"/>
    <property type="match status" value="2"/>
</dbReference>
<feature type="domain" description="ABC3 transporter permease C-terminal" evidence="8">
    <location>
        <begin position="693"/>
        <end position="803"/>
    </location>
</feature>
<comment type="subcellular location">
    <subcellularLocation>
        <location evidence="1">Cell membrane</location>
        <topology evidence="1">Multi-pass membrane protein</topology>
    </subcellularLocation>
</comment>
<evidence type="ECO:0000259" key="8">
    <source>
        <dbReference type="Pfam" id="PF02687"/>
    </source>
</evidence>
<dbReference type="InterPro" id="IPR003838">
    <property type="entry name" value="ABC3_permease_C"/>
</dbReference>
<feature type="transmembrane region" description="Helical" evidence="7">
    <location>
        <begin position="774"/>
        <end position="796"/>
    </location>
</feature>
<evidence type="ECO:0000313" key="10">
    <source>
        <dbReference type="Proteomes" id="UP000682111"/>
    </source>
</evidence>
<sequence length="812" mass="94614">MFKLGCKFLFSRKSWLVLLVFTLTLVISSILSIFSASETIRAGLLTNAYSQYGEHSGILVDVVTKKSDLEKGIEKVGAYQLIDFYHFGNKDKKAVIGWLDDDALELSHIKIKEGRFPEEKNEVAIESAYLNLIDKDWKIGETKTLQGENQRWKIKLVGILDNYSSRWYAPIDLEQGVHAFPNIFMGTYAEPQLKSNYLVKLEGDKNTSMEKMDDLLNEYKGFENFKLFDEGLKHYDTVRNLSIVFQSILLFISTVALTSIFTYFNRKQMQKIGILKAIGVKDISLYKIYCYQVFILFLTSLVLAIPLQYVFKTKMIRMSFIESLESSYPHHTYVIMIGYFVLLFLWILIISLRSVFCSKHLSIRSIMAGKRNISSLHHFIEKKIKPFALKQLLRQLFLFPKEFAFTVSIICLSILVFVFSIVLQKESEGIWDVDEYYYLNSQEIYRFDMVDHLPVLFDQRLTFSEENVMKLTRLPGVKHVEKNPFLEDVVPLIGADKKTIAIDQWINQNGGALRYKNKWIIPNVKYEVVDEKEFKQVYPEGDYEDFKGKILLFVPSENGTKDSDLHKLIGEELSFVKLVKEEENIRKIEQQFEVYDARNEALVKHLDGMKDIRYDKFTIVIAKSTLEDLNLFVGYHELDIFLEQDIKEEEFKEIDDNVNQLMATVPGSLLQNIPEFIQKETSITSLLRFLGIFSFVVASLLTLTSIIIIVFSKYQLQRKDWGIYLSMGMSKRKVYYFLTAEMVIYYILATIIGFIVFITVLLSINLFFPISFYLYYFFLSILFLFILLMFGSRLLYQMIAKQSILSLLREVE</sequence>
<keyword evidence="4 7" id="KW-1133">Transmembrane helix</keyword>
<keyword evidence="10" id="KW-1185">Reference proteome</keyword>
<keyword evidence="5 7" id="KW-0472">Membrane</keyword>
<comment type="caution">
    <text evidence="9">The sequence shown here is derived from an EMBL/GenBank/DDBJ whole genome shotgun (WGS) entry which is preliminary data.</text>
</comment>
<gene>
    <name evidence="9" type="ORF">J27TS8_33660</name>
</gene>
<dbReference type="RefSeq" id="WP_212934149.1">
    <property type="nucleotide sequence ID" value="NZ_BORC01000006.1"/>
</dbReference>
<feature type="transmembrane region" description="Helical" evidence="7">
    <location>
        <begin position="285"/>
        <end position="311"/>
    </location>
</feature>
<dbReference type="PANTHER" id="PTHR30572:SF4">
    <property type="entry name" value="ABC TRANSPORTER PERMEASE YTRF"/>
    <property type="match status" value="1"/>
</dbReference>
<dbReference type="Proteomes" id="UP000682111">
    <property type="component" value="Unassembled WGS sequence"/>
</dbReference>
<dbReference type="PANTHER" id="PTHR30572">
    <property type="entry name" value="MEMBRANE COMPONENT OF TRANSPORTER-RELATED"/>
    <property type="match status" value="1"/>
</dbReference>
<feature type="transmembrane region" description="Helical" evidence="7">
    <location>
        <begin position="735"/>
        <end position="768"/>
    </location>
</feature>
<feature type="domain" description="ABC3 transporter permease C-terminal" evidence="8">
    <location>
        <begin position="244"/>
        <end position="353"/>
    </location>
</feature>
<feature type="transmembrane region" description="Helical" evidence="7">
    <location>
        <begin position="331"/>
        <end position="356"/>
    </location>
</feature>
<evidence type="ECO:0000256" key="3">
    <source>
        <dbReference type="ARBA" id="ARBA00022692"/>
    </source>
</evidence>
<proteinExistence type="inferred from homology"/>
<evidence type="ECO:0000256" key="2">
    <source>
        <dbReference type="ARBA" id="ARBA00022475"/>
    </source>
</evidence>
<feature type="transmembrane region" description="Helical" evidence="7">
    <location>
        <begin position="403"/>
        <end position="423"/>
    </location>
</feature>
<feature type="transmembrane region" description="Helical" evidence="7">
    <location>
        <begin position="243"/>
        <end position="264"/>
    </location>
</feature>
<protein>
    <recommendedName>
        <fullName evidence="8">ABC3 transporter permease C-terminal domain-containing protein</fullName>
    </recommendedName>
</protein>
<dbReference type="InterPro" id="IPR050250">
    <property type="entry name" value="Macrolide_Exporter_MacB"/>
</dbReference>
<name>A0A919WJU2_9BACI</name>
<evidence type="ECO:0000256" key="7">
    <source>
        <dbReference type="SAM" id="Phobius"/>
    </source>
</evidence>
<reference evidence="9" key="1">
    <citation type="submission" date="2021-03" db="EMBL/GenBank/DDBJ databases">
        <title>Antimicrobial resistance genes in bacteria isolated from Japanese honey, and their potential for conferring macrolide and lincosamide resistance in the American foulbrood pathogen Paenibacillus larvae.</title>
        <authorList>
            <person name="Okamoto M."/>
            <person name="Kumagai M."/>
            <person name="Kanamori H."/>
            <person name="Takamatsu D."/>
        </authorList>
    </citation>
    <scope>NUCLEOTIDE SEQUENCE</scope>
    <source>
        <strain evidence="9">J27TS8</strain>
    </source>
</reference>
<dbReference type="GO" id="GO:0005886">
    <property type="term" value="C:plasma membrane"/>
    <property type="evidence" value="ECO:0007669"/>
    <property type="project" value="UniProtKB-SubCell"/>
</dbReference>
<keyword evidence="2" id="KW-1003">Cell membrane</keyword>